<comment type="function">
    <text evidence="7 8">Cell wall formation. Catalyzes the addition of glutamate to the nucleotide precursor UDP-N-acetylmuramoyl-L-alanine (UMA).</text>
</comment>
<dbReference type="NCBIfam" id="TIGR01087">
    <property type="entry name" value="murD"/>
    <property type="match status" value="1"/>
</dbReference>
<dbReference type="SUPFAM" id="SSF53244">
    <property type="entry name" value="MurD-like peptide ligases, peptide-binding domain"/>
    <property type="match status" value="1"/>
</dbReference>
<keyword evidence="7 8" id="KW-0133">Cell shape</keyword>
<dbReference type="PANTHER" id="PTHR43692">
    <property type="entry name" value="UDP-N-ACETYLMURAMOYLALANINE--D-GLUTAMATE LIGASE"/>
    <property type="match status" value="1"/>
</dbReference>
<dbReference type="OrthoDB" id="9809796at2"/>
<dbReference type="InterPro" id="IPR013221">
    <property type="entry name" value="Mur_ligase_cen"/>
</dbReference>
<dbReference type="HAMAP" id="MF_00639">
    <property type="entry name" value="MurD"/>
    <property type="match status" value="1"/>
</dbReference>
<keyword evidence="6 7" id="KW-0067">ATP-binding</keyword>
<evidence type="ECO:0000313" key="12">
    <source>
        <dbReference type="Proteomes" id="UP000277766"/>
    </source>
</evidence>
<sequence>MVGVTDRINPHSPSCPPWLVYGLGRSGRGAARFLAAQGEQAHWLDARPQPEDLTLMEQLGFQRGGVARPYRTVIAAPGVPIDHPDLLALQANGAEIIGEVALAARMRPEVTLVGVTGTAGKGGTTTLTAQLLRAAGVDALEGGNIDPPLLDIVDRCEVAVVELSSFQLERTAGTRFPVAVITNLGVDHLDRHLTVPEYHAAKLHIMDGQQPGDVLVLPPLEALAGGHLAALRKYAGARHFVPGQITLAGGTPVLDASELPTGIHPANAAAAVLAAEATLHHLGRTQPDLVGTLAQGLRQAQPIRGRFEEVGRLGGIRLIEDSIATRTIAVRSALEQAPAPVVWLVGGRDKGAELAPLRGAAQGRVRHVVAFGEDGPRFAAELGLPYTVIPMQAGQGAQAMQDAVTEALRYLPEGQGSVLLAPIGTSFDLFANYQERGAAFRQAVEERLAPSSAADLQETPA</sequence>
<accession>A0A3S0IT36</accession>
<evidence type="ECO:0000256" key="2">
    <source>
        <dbReference type="ARBA" id="ARBA00004752"/>
    </source>
</evidence>
<feature type="domain" description="Mur ligase central" evidence="10">
    <location>
        <begin position="115"/>
        <end position="218"/>
    </location>
</feature>
<dbReference type="SUPFAM" id="SSF51984">
    <property type="entry name" value="MurCD N-terminal domain"/>
    <property type="match status" value="1"/>
</dbReference>
<dbReference type="GO" id="GO:0005737">
    <property type="term" value="C:cytoplasm"/>
    <property type="evidence" value="ECO:0007669"/>
    <property type="project" value="UniProtKB-SubCell"/>
</dbReference>
<reference evidence="11 12" key="1">
    <citation type="submission" date="2018-12" db="EMBL/GenBank/DDBJ databases">
        <title>Deinococcus radiophilus ATCC 27603 genome sequencing and assembly.</title>
        <authorList>
            <person name="Maclea K.S."/>
            <person name="Maynard C.R."/>
        </authorList>
    </citation>
    <scope>NUCLEOTIDE SEQUENCE [LARGE SCALE GENOMIC DNA]</scope>
    <source>
        <strain evidence="11 12">ATCC 27603</strain>
    </source>
</reference>
<dbReference type="InterPro" id="IPR004101">
    <property type="entry name" value="Mur_ligase_C"/>
</dbReference>
<evidence type="ECO:0000256" key="6">
    <source>
        <dbReference type="ARBA" id="ARBA00022840"/>
    </source>
</evidence>
<comment type="caution">
    <text evidence="11">The sequence shown here is derived from an EMBL/GenBank/DDBJ whole genome shotgun (WGS) entry which is preliminary data.</text>
</comment>
<comment type="caution">
    <text evidence="7">Lacks conserved residue(s) required for the propagation of feature annotation.</text>
</comment>
<keyword evidence="3 7" id="KW-0963">Cytoplasm</keyword>
<keyword evidence="5 7" id="KW-0547">Nucleotide-binding</keyword>
<dbReference type="InterPro" id="IPR036615">
    <property type="entry name" value="Mur_ligase_C_dom_sf"/>
</dbReference>
<protein>
    <recommendedName>
        <fullName evidence="7 8">UDP-N-acetylmuramoylalanine--D-glutamate ligase</fullName>
        <ecNumber evidence="7 8">6.3.2.9</ecNumber>
    </recommendedName>
    <alternativeName>
        <fullName evidence="7">D-glutamic acid-adding enzyme</fullName>
    </alternativeName>
    <alternativeName>
        <fullName evidence="7">UDP-N-acetylmuramoyl-L-alanyl-D-glutamate synthetase</fullName>
    </alternativeName>
</protein>
<keyword evidence="4 7" id="KW-0436">Ligase</keyword>
<dbReference type="AlphaFoldDB" id="A0A3S0IT36"/>
<evidence type="ECO:0000256" key="3">
    <source>
        <dbReference type="ARBA" id="ARBA00022490"/>
    </source>
</evidence>
<feature type="domain" description="Mur ligase C-terminal" evidence="9">
    <location>
        <begin position="305"/>
        <end position="421"/>
    </location>
</feature>
<proteinExistence type="inferred from homology"/>
<dbReference type="InterPro" id="IPR036565">
    <property type="entry name" value="Mur-like_cat_sf"/>
</dbReference>
<dbReference type="PANTHER" id="PTHR43692:SF1">
    <property type="entry name" value="UDP-N-ACETYLMURAMOYLALANINE--D-GLUTAMATE LIGASE"/>
    <property type="match status" value="1"/>
</dbReference>
<dbReference type="Gene3D" id="3.40.1190.10">
    <property type="entry name" value="Mur-like, catalytic domain"/>
    <property type="match status" value="1"/>
</dbReference>
<evidence type="ECO:0000256" key="4">
    <source>
        <dbReference type="ARBA" id="ARBA00022598"/>
    </source>
</evidence>
<dbReference type="GO" id="GO:0005524">
    <property type="term" value="F:ATP binding"/>
    <property type="evidence" value="ECO:0007669"/>
    <property type="project" value="UniProtKB-UniRule"/>
</dbReference>
<dbReference type="SUPFAM" id="SSF53623">
    <property type="entry name" value="MurD-like peptide ligases, catalytic domain"/>
    <property type="match status" value="1"/>
</dbReference>
<evidence type="ECO:0000259" key="10">
    <source>
        <dbReference type="Pfam" id="PF08245"/>
    </source>
</evidence>
<dbReference type="GO" id="GO:0008764">
    <property type="term" value="F:UDP-N-acetylmuramoylalanine-D-glutamate ligase activity"/>
    <property type="evidence" value="ECO:0007669"/>
    <property type="project" value="UniProtKB-UniRule"/>
</dbReference>
<dbReference type="Proteomes" id="UP000277766">
    <property type="component" value="Unassembled WGS sequence"/>
</dbReference>
<comment type="similarity">
    <text evidence="7">Belongs to the MurCDEF family.</text>
</comment>
<evidence type="ECO:0000256" key="8">
    <source>
        <dbReference type="RuleBase" id="RU003664"/>
    </source>
</evidence>
<name>A0A3S0IT36_9DEIO</name>
<dbReference type="GO" id="GO:0051301">
    <property type="term" value="P:cell division"/>
    <property type="evidence" value="ECO:0007669"/>
    <property type="project" value="UniProtKB-KW"/>
</dbReference>
<dbReference type="GO" id="GO:0008360">
    <property type="term" value="P:regulation of cell shape"/>
    <property type="evidence" value="ECO:0007669"/>
    <property type="project" value="UniProtKB-KW"/>
</dbReference>
<dbReference type="EC" id="6.3.2.9" evidence="7 8"/>
<keyword evidence="7 8" id="KW-0961">Cell wall biogenesis/degradation</keyword>
<evidence type="ECO:0000259" key="9">
    <source>
        <dbReference type="Pfam" id="PF02875"/>
    </source>
</evidence>
<keyword evidence="12" id="KW-1185">Reference proteome</keyword>
<comment type="catalytic activity">
    <reaction evidence="7 8">
        <text>UDP-N-acetyl-alpha-D-muramoyl-L-alanine + D-glutamate + ATP = UDP-N-acetyl-alpha-D-muramoyl-L-alanyl-D-glutamate + ADP + phosphate + H(+)</text>
        <dbReference type="Rhea" id="RHEA:16429"/>
        <dbReference type="ChEBI" id="CHEBI:15378"/>
        <dbReference type="ChEBI" id="CHEBI:29986"/>
        <dbReference type="ChEBI" id="CHEBI:30616"/>
        <dbReference type="ChEBI" id="CHEBI:43474"/>
        <dbReference type="ChEBI" id="CHEBI:83898"/>
        <dbReference type="ChEBI" id="CHEBI:83900"/>
        <dbReference type="ChEBI" id="CHEBI:456216"/>
        <dbReference type="EC" id="6.3.2.9"/>
    </reaction>
</comment>
<keyword evidence="7 8" id="KW-0131">Cell cycle</keyword>
<dbReference type="UniPathway" id="UPA00219"/>
<organism evidence="11 12">
    <name type="scientific">Deinococcus radiophilus</name>
    <dbReference type="NCBI Taxonomy" id="32062"/>
    <lineage>
        <taxon>Bacteria</taxon>
        <taxon>Thermotogati</taxon>
        <taxon>Deinococcota</taxon>
        <taxon>Deinococci</taxon>
        <taxon>Deinococcales</taxon>
        <taxon>Deinococcaceae</taxon>
        <taxon>Deinococcus</taxon>
    </lineage>
</organism>
<keyword evidence="7 8" id="KW-0573">Peptidoglycan synthesis</keyword>
<dbReference type="EMBL" id="RXPE01000001">
    <property type="protein sequence ID" value="RTR30832.1"/>
    <property type="molecule type" value="Genomic_DNA"/>
</dbReference>
<dbReference type="GO" id="GO:0071555">
    <property type="term" value="P:cell wall organization"/>
    <property type="evidence" value="ECO:0007669"/>
    <property type="project" value="UniProtKB-KW"/>
</dbReference>
<dbReference type="Gene3D" id="3.90.190.20">
    <property type="entry name" value="Mur ligase, C-terminal domain"/>
    <property type="match status" value="1"/>
</dbReference>
<gene>
    <name evidence="7 11" type="primary">murD</name>
    <name evidence="11" type="ORF">EJ104_00845</name>
</gene>
<dbReference type="Pfam" id="PF21799">
    <property type="entry name" value="MurD-like_N"/>
    <property type="match status" value="1"/>
</dbReference>
<comment type="pathway">
    <text evidence="2 7 8">Cell wall biogenesis; peptidoglycan biosynthesis.</text>
</comment>
<comment type="subcellular location">
    <subcellularLocation>
        <location evidence="1 7 8">Cytoplasm</location>
    </subcellularLocation>
</comment>
<dbReference type="Pfam" id="PF02875">
    <property type="entry name" value="Mur_ligase_C"/>
    <property type="match status" value="1"/>
</dbReference>
<evidence type="ECO:0000256" key="5">
    <source>
        <dbReference type="ARBA" id="ARBA00022741"/>
    </source>
</evidence>
<dbReference type="Pfam" id="PF08245">
    <property type="entry name" value="Mur_ligase_M"/>
    <property type="match status" value="1"/>
</dbReference>
<keyword evidence="7 8" id="KW-0132">Cell division</keyword>
<evidence type="ECO:0000256" key="7">
    <source>
        <dbReference type="HAMAP-Rule" id="MF_00639"/>
    </source>
</evidence>
<dbReference type="GO" id="GO:0009252">
    <property type="term" value="P:peptidoglycan biosynthetic process"/>
    <property type="evidence" value="ECO:0007669"/>
    <property type="project" value="UniProtKB-UniRule"/>
</dbReference>
<evidence type="ECO:0000256" key="1">
    <source>
        <dbReference type="ARBA" id="ARBA00004496"/>
    </source>
</evidence>
<dbReference type="InterPro" id="IPR005762">
    <property type="entry name" value="MurD"/>
</dbReference>
<evidence type="ECO:0000313" key="11">
    <source>
        <dbReference type="EMBL" id="RTR30832.1"/>
    </source>
</evidence>
<dbReference type="Gene3D" id="3.40.50.720">
    <property type="entry name" value="NAD(P)-binding Rossmann-like Domain"/>
    <property type="match status" value="1"/>
</dbReference>